<dbReference type="Proteomes" id="UP000597507">
    <property type="component" value="Unassembled WGS sequence"/>
</dbReference>
<protein>
    <submittedName>
        <fullName evidence="1">Uncharacterized protein</fullName>
    </submittedName>
</protein>
<dbReference type="AlphaFoldDB" id="A0A8J3EE74"/>
<keyword evidence="2" id="KW-1185">Reference proteome</keyword>
<sequence>MTREGLIEAMARAIAENPAPPNRIQGFHYPPHYVVRDVYLPPDKQELYRGPDTDEASVQAALRHARAMFPARAALAALEAYGAVVVPMEPTDDMIFSGGNAAQWPSIRMEGPHPASKATAKRVFTAMLAASPFEPEARDE</sequence>
<proteinExistence type="predicted"/>
<reference evidence="1 2" key="1">
    <citation type="journal article" date="2014" name="Int. J. Syst. Evol. Microbiol.">
        <title>Complete genome sequence of Corynebacterium casei LMG S-19264T (=DSM 44701T), isolated from a smear-ripened cheese.</title>
        <authorList>
            <consortium name="US DOE Joint Genome Institute (JGI-PGF)"/>
            <person name="Walter F."/>
            <person name="Albersmeier A."/>
            <person name="Kalinowski J."/>
            <person name="Ruckert C."/>
        </authorList>
    </citation>
    <scope>NUCLEOTIDE SEQUENCE [LARGE SCALE GENOMIC DNA]</scope>
    <source>
        <strain evidence="1 2">CGMCC 1.16330</strain>
    </source>
</reference>
<evidence type="ECO:0000313" key="2">
    <source>
        <dbReference type="Proteomes" id="UP000597507"/>
    </source>
</evidence>
<evidence type="ECO:0000313" key="1">
    <source>
        <dbReference type="EMBL" id="GGG51386.1"/>
    </source>
</evidence>
<name>A0A8J3EE74_9PROT</name>
<comment type="caution">
    <text evidence="1">The sequence shown here is derived from an EMBL/GenBank/DDBJ whole genome shotgun (WGS) entry which is preliminary data.</text>
</comment>
<gene>
    <name evidence="1" type="ORF">GCM10010964_43280</name>
</gene>
<organism evidence="1 2">
    <name type="scientific">Caldovatus sediminis</name>
    <dbReference type="NCBI Taxonomy" id="2041189"/>
    <lineage>
        <taxon>Bacteria</taxon>
        <taxon>Pseudomonadati</taxon>
        <taxon>Pseudomonadota</taxon>
        <taxon>Alphaproteobacteria</taxon>
        <taxon>Acetobacterales</taxon>
        <taxon>Roseomonadaceae</taxon>
        <taxon>Caldovatus</taxon>
    </lineage>
</organism>
<dbReference type="RefSeq" id="WP_188904112.1">
    <property type="nucleotide sequence ID" value="NZ_BMKS01000025.1"/>
</dbReference>
<dbReference type="EMBL" id="BMKS01000025">
    <property type="protein sequence ID" value="GGG51386.1"/>
    <property type="molecule type" value="Genomic_DNA"/>
</dbReference>
<accession>A0A8J3EE74</accession>